<dbReference type="EMBL" id="BKCJ010003894">
    <property type="protein sequence ID" value="GEU57795.1"/>
    <property type="molecule type" value="Genomic_DNA"/>
</dbReference>
<proteinExistence type="predicted"/>
<name>A0A6L2LBY7_TANCI</name>
<sequence length="181" mass="20719">MKNLKKPLRKLLYDQGNLHEQVVRIRVELDEIQKAIDSDPSNSLLRDEEAAYIQAFNEAKIDKERFLHQKAKIKWLDVGDSNLDYFHKSVKSRIQRNRIEAITNSGNVVVTCNEVPEVFVSHYESFLGSNRACTDLDTSKLFVKHISDFSNANMIREVTNDEIKRAMFDIGDGKAPGSDGY</sequence>
<organism evidence="1">
    <name type="scientific">Tanacetum cinerariifolium</name>
    <name type="common">Dalmatian daisy</name>
    <name type="synonym">Chrysanthemum cinerariifolium</name>
    <dbReference type="NCBI Taxonomy" id="118510"/>
    <lineage>
        <taxon>Eukaryota</taxon>
        <taxon>Viridiplantae</taxon>
        <taxon>Streptophyta</taxon>
        <taxon>Embryophyta</taxon>
        <taxon>Tracheophyta</taxon>
        <taxon>Spermatophyta</taxon>
        <taxon>Magnoliopsida</taxon>
        <taxon>eudicotyledons</taxon>
        <taxon>Gunneridae</taxon>
        <taxon>Pentapetalae</taxon>
        <taxon>asterids</taxon>
        <taxon>campanulids</taxon>
        <taxon>Asterales</taxon>
        <taxon>Asteraceae</taxon>
        <taxon>Asteroideae</taxon>
        <taxon>Anthemideae</taxon>
        <taxon>Anthemidinae</taxon>
        <taxon>Tanacetum</taxon>
    </lineage>
</organism>
<dbReference type="AlphaFoldDB" id="A0A6L2LBY7"/>
<reference evidence="1" key="1">
    <citation type="journal article" date="2019" name="Sci. Rep.">
        <title>Draft genome of Tanacetum cinerariifolium, the natural source of mosquito coil.</title>
        <authorList>
            <person name="Yamashiro T."/>
            <person name="Shiraishi A."/>
            <person name="Satake H."/>
            <person name="Nakayama K."/>
        </authorList>
    </citation>
    <scope>NUCLEOTIDE SEQUENCE</scope>
</reference>
<protein>
    <recommendedName>
        <fullName evidence="2">RNA-directed DNA polymerase, eukaryota, reverse transcriptase zinc-binding domain protein</fullName>
    </recommendedName>
</protein>
<feature type="non-terminal residue" evidence="1">
    <location>
        <position position="181"/>
    </location>
</feature>
<gene>
    <name evidence="1" type="ORF">Tci_029773</name>
</gene>
<evidence type="ECO:0008006" key="2">
    <source>
        <dbReference type="Google" id="ProtNLM"/>
    </source>
</evidence>
<evidence type="ECO:0000313" key="1">
    <source>
        <dbReference type="EMBL" id="GEU57795.1"/>
    </source>
</evidence>
<accession>A0A6L2LBY7</accession>
<comment type="caution">
    <text evidence="1">The sequence shown here is derived from an EMBL/GenBank/DDBJ whole genome shotgun (WGS) entry which is preliminary data.</text>
</comment>